<dbReference type="InParanoid" id="K3XSL4"/>
<feature type="signal peptide" evidence="1">
    <location>
        <begin position="1"/>
        <end position="17"/>
    </location>
</feature>
<dbReference type="Gramene" id="KQL06012">
    <property type="protein sequence ID" value="KQL06012"/>
    <property type="gene ID" value="SETIT_004914mg"/>
</dbReference>
<reference evidence="2" key="2">
    <citation type="submission" date="2018-08" db="UniProtKB">
        <authorList>
            <consortium name="EnsemblPlants"/>
        </authorList>
    </citation>
    <scope>IDENTIFICATION</scope>
    <source>
        <strain evidence="2">Yugu1</strain>
    </source>
</reference>
<name>K3XSL4_SETIT</name>
<dbReference type="Proteomes" id="UP000004995">
    <property type="component" value="Unassembled WGS sequence"/>
</dbReference>
<dbReference type="OMA" id="IWLERNC"/>
<evidence type="ECO:0000256" key="1">
    <source>
        <dbReference type="SAM" id="SignalP"/>
    </source>
</evidence>
<keyword evidence="3" id="KW-1185">Reference proteome</keyword>
<dbReference type="FunCoup" id="K3XSL4">
    <property type="interactions" value="221"/>
</dbReference>
<reference evidence="3" key="1">
    <citation type="journal article" date="2012" name="Nat. Biotechnol.">
        <title>Reference genome sequence of the model plant Setaria.</title>
        <authorList>
            <person name="Bennetzen J.L."/>
            <person name="Schmutz J."/>
            <person name="Wang H."/>
            <person name="Percifield R."/>
            <person name="Hawkins J."/>
            <person name="Pontaroli A.C."/>
            <person name="Estep M."/>
            <person name="Feng L."/>
            <person name="Vaughn J.N."/>
            <person name="Grimwood J."/>
            <person name="Jenkins J."/>
            <person name="Barry K."/>
            <person name="Lindquist E."/>
            <person name="Hellsten U."/>
            <person name="Deshpande S."/>
            <person name="Wang X."/>
            <person name="Wu X."/>
            <person name="Mitros T."/>
            <person name="Triplett J."/>
            <person name="Yang X."/>
            <person name="Ye C.Y."/>
            <person name="Mauro-Herrera M."/>
            <person name="Wang L."/>
            <person name="Li P."/>
            <person name="Sharma M."/>
            <person name="Sharma R."/>
            <person name="Ronald P.C."/>
            <person name="Panaud O."/>
            <person name="Kellogg E.A."/>
            <person name="Brutnell T.P."/>
            <person name="Doust A.N."/>
            <person name="Tuskan G.A."/>
            <person name="Rokhsar D."/>
            <person name="Devos K.M."/>
        </authorList>
    </citation>
    <scope>NUCLEOTIDE SEQUENCE [LARGE SCALE GENOMIC DNA]</scope>
    <source>
        <strain evidence="3">cv. Yugu1</strain>
    </source>
</reference>
<evidence type="ECO:0008006" key="4">
    <source>
        <dbReference type="Google" id="ProtNLM"/>
    </source>
</evidence>
<proteinExistence type="predicted"/>
<protein>
    <recommendedName>
        <fullName evidence="4">DUF4220 domain-containing protein</fullName>
    </recommendedName>
</protein>
<organism evidence="2 3">
    <name type="scientific">Setaria italica</name>
    <name type="common">Foxtail millet</name>
    <name type="synonym">Panicum italicum</name>
    <dbReference type="NCBI Taxonomy" id="4555"/>
    <lineage>
        <taxon>Eukaryota</taxon>
        <taxon>Viridiplantae</taxon>
        <taxon>Streptophyta</taxon>
        <taxon>Embryophyta</taxon>
        <taxon>Tracheophyta</taxon>
        <taxon>Spermatophyta</taxon>
        <taxon>Magnoliopsida</taxon>
        <taxon>Liliopsida</taxon>
        <taxon>Poales</taxon>
        <taxon>Poaceae</taxon>
        <taxon>PACMAD clade</taxon>
        <taxon>Panicoideae</taxon>
        <taxon>Panicodae</taxon>
        <taxon>Paniceae</taxon>
        <taxon>Cenchrinae</taxon>
        <taxon>Setaria</taxon>
    </lineage>
</organism>
<dbReference type="EMBL" id="AGNK02003216">
    <property type="status" value="NOT_ANNOTATED_CDS"/>
    <property type="molecule type" value="Genomic_DNA"/>
</dbReference>
<accession>K3XSL4</accession>
<dbReference type="HOGENOM" id="CLU_2326909_0_0_1"/>
<dbReference type="AlphaFoldDB" id="K3XSL4"/>
<dbReference type="EnsemblPlants" id="KQL06012">
    <property type="protein sequence ID" value="KQL06012"/>
    <property type="gene ID" value="SETIT_004914mg"/>
</dbReference>
<feature type="chain" id="PRO_5010126021" description="DUF4220 domain-containing protein" evidence="1">
    <location>
        <begin position="18"/>
        <end position="99"/>
    </location>
</feature>
<sequence length="99" mass="11344">LVLSLLYHCLAAWGTRSRKRVDKADRKTFDSMVLLISWCIWLERNCWTFNSTEKNVVQLIQTIIDEASLWVAARFNSLAPLTMPTSNSNTDVGREIISL</sequence>
<evidence type="ECO:0000313" key="3">
    <source>
        <dbReference type="Proteomes" id="UP000004995"/>
    </source>
</evidence>
<evidence type="ECO:0000313" key="2">
    <source>
        <dbReference type="EnsemblPlants" id="KQL06012"/>
    </source>
</evidence>
<keyword evidence="1" id="KW-0732">Signal</keyword>